<sequence>MPQPGRHTSEAASFTAEIARKAIHLSSLSIAVIYCHIERELAIILLIPIFAGFFLVDLAKNVIPPISEWYHRTFSAMLREHELQKERLHFNGATYITLSALLLVLFFPKIIAITAFSLVAVSDTVAALAGKKFGRHRIWNKSIEGSAAFLVSALLIVFLVPRLNPAAGIVMAITATVIEAIPWRIGWFRIDDNLTIPIASAIVGYVVYLVMFPSAIAELTACP</sequence>
<keyword evidence="1" id="KW-0812">Transmembrane</keyword>
<dbReference type="InterPro" id="IPR037997">
    <property type="entry name" value="Dgk1-like"/>
</dbReference>
<proteinExistence type="predicted"/>
<accession>A0A5C4RZG6</accession>
<keyword evidence="2" id="KW-0808">Transferase</keyword>
<gene>
    <name evidence="2" type="ORF">FGF68_06365</name>
</gene>
<dbReference type="Proteomes" id="UP000309544">
    <property type="component" value="Unassembled WGS sequence"/>
</dbReference>
<evidence type="ECO:0000313" key="3">
    <source>
        <dbReference type="Proteomes" id="UP000309544"/>
    </source>
</evidence>
<evidence type="ECO:0000313" key="2">
    <source>
        <dbReference type="EMBL" id="TNJ36683.1"/>
    </source>
</evidence>
<protein>
    <submittedName>
        <fullName evidence="2">Phosphatidate cytidylyltransferase</fullName>
    </submittedName>
</protein>
<dbReference type="EMBL" id="VDCI01000004">
    <property type="protein sequence ID" value="TNJ36683.1"/>
    <property type="molecule type" value="Genomic_DNA"/>
</dbReference>
<dbReference type="PANTHER" id="PTHR31303:SF1">
    <property type="entry name" value="CTP-DEPENDENT DIACYLGLYCEROL KINASE 1"/>
    <property type="match status" value="1"/>
</dbReference>
<keyword evidence="2" id="KW-0548">Nucleotidyltransferase</keyword>
<comment type="caution">
    <text evidence="2">The sequence shown here is derived from an EMBL/GenBank/DDBJ whole genome shotgun (WGS) entry which is preliminary data.</text>
</comment>
<name>A0A5C4RZG6_PROVB</name>
<keyword evidence="1" id="KW-0472">Membrane</keyword>
<keyword evidence="3" id="KW-1185">Reference proteome</keyword>
<organism evidence="2 3">
    <name type="scientific">Prosthecochloris vibrioformis</name>
    <name type="common">Chlorobium vibrioforme</name>
    <dbReference type="NCBI Taxonomy" id="1098"/>
    <lineage>
        <taxon>Bacteria</taxon>
        <taxon>Pseudomonadati</taxon>
        <taxon>Chlorobiota</taxon>
        <taxon>Chlorobiia</taxon>
        <taxon>Chlorobiales</taxon>
        <taxon>Chlorobiaceae</taxon>
        <taxon>Prosthecochloris</taxon>
    </lineage>
</organism>
<dbReference type="GO" id="GO:0004143">
    <property type="term" value="F:ATP-dependent diacylglycerol kinase activity"/>
    <property type="evidence" value="ECO:0007669"/>
    <property type="project" value="InterPro"/>
</dbReference>
<feature type="transmembrane region" description="Helical" evidence="1">
    <location>
        <begin position="41"/>
        <end position="59"/>
    </location>
</feature>
<feature type="transmembrane region" description="Helical" evidence="1">
    <location>
        <begin position="194"/>
        <end position="216"/>
    </location>
</feature>
<dbReference type="AlphaFoldDB" id="A0A5C4RZG6"/>
<dbReference type="RefSeq" id="WP_139626582.1">
    <property type="nucleotide sequence ID" value="NZ_VDCI01000004.1"/>
</dbReference>
<feature type="transmembrane region" description="Helical" evidence="1">
    <location>
        <begin position="142"/>
        <end position="160"/>
    </location>
</feature>
<dbReference type="PANTHER" id="PTHR31303">
    <property type="entry name" value="CTP-DEPENDENT DIACYLGLYCEROL KINASE 1"/>
    <property type="match status" value="1"/>
</dbReference>
<evidence type="ECO:0000256" key="1">
    <source>
        <dbReference type="SAM" id="Phobius"/>
    </source>
</evidence>
<reference evidence="2 3" key="1">
    <citation type="submission" date="2019-05" db="EMBL/GenBank/DDBJ databases">
        <title>Draft Whole-Genome sequence of the green sulfur bacterium Prosthecochloris vibrioformis DSM 260.</title>
        <authorList>
            <person name="Meyer T.E."/>
            <person name="Kyndt J.A."/>
        </authorList>
    </citation>
    <scope>NUCLEOTIDE SEQUENCE [LARGE SCALE GENOMIC DNA]</scope>
    <source>
        <strain evidence="2 3">DSM 260</strain>
    </source>
</reference>
<dbReference type="GO" id="GO:0016779">
    <property type="term" value="F:nucleotidyltransferase activity"/>
    <property type="evidence" value="ECO:0007669"/>
    <property type="project" value="UniProtKB-KW"/>
</dbReference>
<keyword evidence="1" id="KW-1133">Transmembrane helix</keyword>
<feature type="transmembrane region" description="Helical" evidence="1">
    <location>
        <begin position="166"/>
        <end position="187"/>
    </location>
</feature>